<protein>
    <recommendedName>
        <fullName evidence="9">Glycosyltransferase RgtA/B/C/D-like domain-containing protein</fullName>
    </recommendedName>
</protein>
<evidence type="ECO:0000313" key="11">
    <source>
        <dbReference type="Proteomes" id="UP000067626"/>
    </source>
</evidence>
<feature type="transmembrane region" description="Helical" evidence="8">
    <location>
        <begin position="403"/>
        <end position="424"/>
    </location>
</feature>
<dbReference type="RefSeq" id="WP_050434718.1">
    <property type="nucleotide sequence ID" value="NZ_CP012159.1"/>
</dbReference>
<evidence type="ECO:0000256" key="3">
    <source>
        <dbReference type="ARBA" id="ARBA00022676"/>
    </source>
</evidence>
<evidence type="ECO:0000256" key="8">
    <source>
        <dbReference type="SAM" id="Phobius"/>
    </source>
</evidence>
<dbReference type="GO" id="GO:0009103">
    <property type="term" value="P:lipopolysaccharide biosynthetic process"/>
    <property type="evidence" value="ECO:0007669"/>
    <property type="project" value="UniProtKB-ARBA"/>
</dbReference>
<accession>A0A0K1ERD2</accession>
<sequence length="505" mass="53656">MTSVVLRGWRRDAAVVFVIALIARLAAVEWAATRFAPAADGAYYHQLALRLAEGQGYTWRWPDGVVTYAAHYPVGYPGAIAALYAVAGPHPVAAMMLNAVLGSFAALAVHRLAAHATPHRAIAFLAGALVAVHPGLVAYTPALMTEGVTGALLACAGWAVARAAQHPAPSRTPIPFVIVGLVLGVATLMRPQALLLAPVFGWIAARRPGASEVMEASQGTSQSVSAQPRLAPVTRSAWRAMASHALPMLVVTMTALAVCMPWTVRNCERMGRCALVSMNGGWNLLIGTDPEARGAWAPLQVPDGCREIFDEAGKDACFAQEARRKILQHPVEWLGLIPQKLGATLNYCGAAGWYLREANPEEFSEKSKIALGVVETIYERGVLLLCLVWAARQGVSKRSRWSQVVTGALLIVGVMATLHVQAWVGYVSLLGMSLMRGSVLRRASVLPLVTLSVLAATLLTHAAFFGAGRYALVTFPLLSGLAALGMKRGQAGDETIGHRLVLPPS</sequence>
<dbReference type="InterPro" id="IPR038731">
    <property type="entry name" value="RgtA/B/C-like"/>
</dbReference>
<feature type="transmembrane region" description="Helical" evidence="8">
    <location>
        <begin position="245"/>
        <end position="264"/>
    </location>
</feature>
<name>A0A0K1ERD2_CHOCO</name>
<evidence type="ECO:0000256" key="5">
    <source>
        <dbReference type="ARBA" id="ARBA00022692"/>
    </source>
</evidence>
<feature type="transmembrane region" description="Helical" evidence="8">
    <location>
        <begin position="121"/>
        <end position="141"/>
    </location>
</feature>
<dbReference type="EMBL" id="CP012159">
    <property type="protein sequence ID" value="AKT43207.1"/>
    <property type="molecule type" value="Genomic_DNA"/>
</dbReference>
<keyword evidence="2" id="KW-1003">Cell membrane</keyword>
<evidence type="ECO:0000313" key="10">
    <source>
        <dbReference type="EMBL" id="AKT43207.1"/>
    </source>
</evidence>
<keyword evidence="7 8" id="KW-0472">Membrane</keyword>
<gene>
    <name evidence="10" type="ORF">CMC5_074380</name>
</gene>
<proteinExistence type="predicted"/>
<feature type="transmembrane region" description="Helical" evidence="8">
    <location>
        <begin position="92"/>
        <end position="109"/>
    </location>
</feature>
<feature type="domain" description="Glycosyltransferase RgtA/B/C/D-like" evidence="9">
    <location>
        <begin position="77"/>
        <end position="203"/>
    </location>
</feature>
<feature type="transmembrane region" description="Helical" evidence="8">
    <location>
        <begin position="147"/>
        <end position="164"/>
    </location>
</feature>
<dbReference type="AlphaFoldDB" id="A0A0K1ERD2"/>
<dbReference type="PANTHER" id="PTHR33908:SF11">
    <property type="entry name" value="MEMBRANE PROTEIN"/>
    <property type="match status" value="1"/>
</dbReference>
<dbReference type="GO" id="GO:0016763">
    <property type="term" value="F:pentosyltransferase activity"/>
    <property type="evidence" value="ECO:0007669"/>
    <property type="project" value="TreeGrafter"/>
</dbReference>
<dbReference type="InterPro" id="IPR050297">
    <property type="entry name" value="LipidA_mod_glycosyltrf_83"/>
</dbReference>
<feature type="transmembrane region" description="Helical" evidence="8">
    <location>
        <begin position="176"/>
        <end position="205"/>
    </location>
</feature>
<dbReference type="PANTHER" id="PTHR33908">
    <property type="entry name" value="MANNOSYLTRANSFERASE YKCB-RELATED"/>
    <property type="match status" value="1"/>
</dbReference>
<dbReference type="Pfam" id="PF13231">
    <property type="entry name" value="PMT_2"/>
    <property type="match status" value="1"/>
</dbReference>
<keyword evidence="3" id="KW-0328">Glycosyltransferase</keyword>
<evidence type="ECO:0000256" key="4">
    <source>
        <dbReference type="ARBA" id="ARBA00022679"/>
    </source>
</evidence>
<keyword evidence="11" id="KW-1185">Reference proteome</keyword>
<feature type="transmembrane region" description="Helical" evidence="8">
    <location>
        <begin position="445"/>
        <end position="464"/>
    </location>
</feature>
<dbReference type="KEGG" id="ccro:CMC5_074380"/>
<evidence type="ECO:0000256" key="2">
    <source>
        <dbReference type="ARBA" id="ARBA00022475"/>
    </source>
</evidence>
<keyword evidence="5 8" id="KW-0812">Transmembrane</keyword>
<evidence type="ECO:0000256" key="7">
    <source>
        <dbReference type="ARBA" id="ARBA00023136"/>
    </source>
</evidence>
<comment type="subcellular location">
    <subcellularLocation>
        <location evidence="1">Cell membrane</location>
        <topology evidence="1">Multi-pass membrane protein</topology>
    </subcellularLocation>
</comment>
<evidence type="ECO:0000256" key="1">
    <source>
        <dbReference type="ARBA" id="ARBA00004651"/>
    </source>
</evidence>
<organism evidence="10 11">
    <name type="scientific">Chondromyces crocatus</name>
    <dbReference type="NCBI Taxonomy" id="52"/>
    <lineage>
        <taxon>Bacteria</taxon>
        <taxon>Pseudomonadati</taxon>
        <taxon>Myxococcota</taxon>
        <taxon>Polyangia</taxon>
        <taxon>Polyangiales</taxon>
        <taxon>Polyangiaceae</taxon>
        <taxon>Chondromyces</taxon>
    </lineage>
</organism>
<dbReference type="GO" id="GO:0005886">
    <property type="term" value="C:plasma membrane"/>
    <property type="evidence" value="ECO:0007669"/>
    <property type="project" value="UniProtKB-SubCell"/>
</dbReference>
<evidence type="ECO:0000259" key="9">
    <source>
        <dbReference type="Pfam" id="PF13231"/>
    </source>
</evidence>
<reference evidence="10 11" key="1">
    <citation type="submission" date="2015-07" db="EMBL/GenBank/DDBJ databases">
        <title>Genome analysis of myxobacterium Chondromyces crocatus Cm c5 reveals a high potential for natural compound synthesis and the genetic basis for the loss of fruiting body formation.</title>
        <authorList>
            <person name="Zaburannyi N."/>
            <person name="Bunk B."/>
            <person name="Maier J."/>
            <person name="Overmann J."/>
            <person name="Mueller R."/>
        </authorList>
    </citation>
    <scope>NUCLEOTIDE SEQUENCE [LARGE SCALE GENOMIC DNA]</scope>
    <source>
        <strain evidence="10 11">Cm c5</strain>
    </source>
</reference>
<keyword evidence="6 8" id="KW-1133">Transmembrane helix</keyword>
<evidence type="ECO:0000256" key="6">
    <source>
        <dbReference type="ARBA" id="ARBA00022989"/>
    </source>
</evidence>
<dbReference type="OrthoDB" id="5490910at2"/>
<dbReference type="STRING" id="52.CMC5_074380"/>
<keyword evidence="4" id="KW-0808">Transferase</keyword>
<dbReference type="Proteomes" id="UP000067626">
    <property type="component" value="Chromosome"/>
</dbReference>